<evidence type="ECO:0000256" key="1">
    <source>
        <dbReference type="SAM" id="MobiDB-lite"/>
    </source>
</evidence>
<dbReference type="AlphaFoldDB" id="A0A8H6YYU3"/>
<reference evidence="2" key="1">
    <citation type="submission" date="2020-05" db="EMBL/GenBank/DDBJ databases">
        <title>Mycena genomes resolve the evolution of fungal bioluminescence.</title>
        <authorList>
            <person name="Tsai I.J."/>
        </authorList>
    </citation>
    <scope>NUCLEOTIDE SEQUENCE</scope>
    <source>
        <strain evidence="2">160909Yilan</strain>
    </source>
</reference>
<accession>A0A8H6YYU3</accession>
<feature type="region of interest" description="Disordered" evidence="1">
    <location>
        <begin position="144"/>
        <end position="207"/>
    </location>
</feature>
<protein>
    <submittedName>
        <fullName evidence="2">Uncharacterized protein</fullName>
    </submittedName>
</protein>
<evidence type="ECO:0000313" key="2">
    <source>
        <dbReference type="EMBL" id="KAF7367784.1"/>
    </source>
</evidence>
<dbReference type="EMBL" id="JACAZH010000005">
    <property type="protein sequence ID" value="KAF7367784.1"/>
    <property type="molecule type" value="Genomic_DNA"/>
</dbReference>
<dbReference type="Proteomes" id="UP000623467">
    <property type="component" value="Unassembled WGS sequence"/>
</dbReference>
<organism evidence="2 3">
    <name type="scientific">Mycena sanguinolenta</name>
    <dbReference type="NCBI Taxonomy" id="230812"/>
    <lineage>
        <taxon>Eukaryota</taxon>
        <taxon>Fungi</taxon>
        <taxon>Dikarya</taxon>
        <taxon>Basidiomycota</taxon>
        <taxon>Agaricomycotina</taxon>
        <taxon>Agaricomycetes</taxon>
        <taxon>Agaricomycetidae</taxon>
        <taxon>Agaricales</taxon>
        <taxon>Marasmiineae</taxon>
        <taxon>Mycenaceae</taxon>
        <taxon>Mycena</taxon>
    </lineage>
</organism>
<feature type="compositionally biased region" description="Basic and acidic residues" evidence="1">
    <location>
        <begin position="265"/>
        <end position="285"/>
    </location>
</feature>
<feature type="compositionally biased region" description="Low complexity" evidence="1">
    <location>
        <begin position="154"/>
        <end position="207"/>
    </location>
</feature>
<name>A0A8H6YYU3_9AGAR</name>
<proteinExistence type="predicted"/>
<feature type="region of interest" description="Disordered" evidence="1">
    <location>
        <begin position="227"/>
        <end position="285"/>
    </location>
</feature>
<keyword evidence="3" id="KW-1185">Reference proteome</keyword>
<gene>
    <name evidence="2" type="ORF">MSAN_00842600</name>
</gene>
<comment type="caution">
    <text evidence="2">The sequence shown here is derived from an EMBL/GenBank/DDBJ whole genome shotgun (WGS) entry which is preliminary data.</text>
</comment>
<evidence type="ECO:0000313" key="3">
    <source>
        <dbReference type="Proteomes" id="UP000623467"/>
    </source>
</evidence>
<sequence>MIASNLPQVLVQGFMALSTTTQEHEYVILTAGPCFSLFYFPAEALLPISTADLAKMNDNAWPDLIDGQKIECLFISERLFCGSGLDCTPSPQLRRAIRKVVESHDGARSAVTFPADYGDEGPTHSAELLQDLAYFVSEHEESSFVSEYEESDSEQSSSPSSSPSSPPSSSSSPPSSSSSPPSSSSSPSSSSDSGLDSGLDLDLPAPDLSATTILRGYLAKMVRNAKARNKEATKLPVGSKTAAGYTPDSPERPKKPRFRILASNEEPRPKRQRKTSEEMDPDYKV</sequence>